<evidence type="ECO:0000256" key="5">
    <source>
        <dbReference type="ARBA" id="ARBA00023049"/>
    </source>
</evidence>
<protein>
    <submittedName>
        <fullName evidence="9">M48 family metalloprotease</fullName>
        <ecNumber evidence="9">3.4.24.-</ecNumber>
    </submittedName>
</protein>
<name>A0ABV8HZW8_9ACTN</name>
<feature type="transmembrane region" description="Helical" evidence="7">
    <location>
        <begin position="40"/>
        <end position="68"/>
    </location>
</feature>
<dbReference type="EC" id="3.4.24.-" evidence="9"/>
<keyword evidence="1 6" id="KW-0645">Protease</keyword>
<dbReference type="EMBL" id="JBHSBB010000052">
    <property type="protein sequence ID" value="MFC4036632.1"/>
    <property type="molecule type" value="Genomic_DNA"/>
</dbReference>
<evidence type="ECO:0000256" key="6">
    <source>
        <dbReference type="RuleBase" id="RU003983"/>
    </source>
</evidence>
<evidence type="ECO:0000256" key="7">
    <source>
        <dbReference type="SAM" id="Phobius"/>
    </source>
</evidence>
<evidence type="ECO:0000313" key="9">
    <source>
        <dbReference type="EMBL" id="MFC4036632.1"/>
    </source>
</evidence>
<reference evidence="10" key="1">
    <citation type="journal article" date="2019" name="Int. J. Syst. Evol. Microbiol.">
        <title>The Global Catalogue of Microorganisms (GCM) 10K type strain sequencing project: providing services to taxonomists for standard genome sequencing and annotation.</title>
        <authorList>
            <consortium name="The Broad Institute Genomics Platform"/>
            <consortium name="The Broad Institute Genome Sequencing Center for Infectious Disease"/>
            <person name="Wu L."/>
            <person name="Ma J."/>
        </authorList>
    </citation>
    <scope>NUCLEOTIDE SEQUENCE [LARGE SCALE GENOMIC DNA]</scope>
    <source>
        <strain evidence="10">CGMCC 4.7237</strain>
    </source>
</reference>
<organism evidence="9 10">
    <name type="scientific">Streptomyces polygonati</name>
    <dbReference type="NCBI Taxonomy" id="1617087"/>
    <lineage>
        <taxon>Bacteria</taxon>
        <taxon>Bacillati</taxon>
        <taxon>Actinomycetota</taxon>
        <taxon>Actinomycetes</taxon>
        <taxon>Kitasatosporales</taxon>
        <taxon>Streptomycetaceae</taxon>
        <taxon>Streptomyces</taxon>
    </lineage>
</organism>
<evidence type="ECO:0000256" key="4">
    <source>
        <dbReference type="ARBA" id="ARBA00022833"/>
    </source>
</evidence>
<feature type="transmembrane region" description="Helical" evidence="7">
    <location>
        <begin position="277"/>
        <end position="300"/>
    </location>
</feature>
<keyword evidence="3 6" id="KW-0378">Hydrolase</keyword>
<evidence type="ECO:0000256" key="1">
    <source>
        <dbReference type="ARBA" id="ARBA00022670"/>
    </source>
</evidence>
<dbReference type="RefSeq" id="WP_386438666.1">
    <property type="nucleotide sequence ID" value="NZ_JBHSBB010000052.1"/>
</dbReference>
<accession>A0ABV8HZW8</accession>
<feature type="transmembrane region" description="Helical" evidence="7">
    <location>
        <begin position="88"/>
        <end position="114"/>
    </location>
</feature>
<dbReference type="InterPro" id="IPR052173">
    <property type="entry name" value="Beta-lactam_resp_regulator"/>
</dbReference>
<comment type="caution">
    <text evidence="9">The sequence shown here is derived from an EMBL/GenBank/DDBJ whole genome shotgun (WGS) entry which is preliminary data.</text>
</comment>
<sequence length="309" mass="31871">MTAGLNDWAVLLAAVVPLVLGALSAWLVRGVGTRLAPATASALLTCLALTVALTTGLLLCLAAVIALAEAPFLAGLHHWSPAALRARLPVPPAVCAVAGATAATLLASAGVHLVRVVRQARRASAAAASLPSLGGDLALLQDDAAVAYAIPGRHRRIVVSTGMLGQLSAPQRRVLLAHEDSHLRHHHHRYVQLGRLAAAADPLLLPVSRAIDLAVERWADESAAREVGDRGAVAHALAAAALASDTRPAPSGSLGGARNDVGRRVDLLLRPPARQRLASALIVAAIVVCWTAAFVAIGHLHGLMELSER</sequence>
<evidence type="ECO:0000313" key="10">
    <source>
        <dbReference type="Proteomes" id="UP001595765"/>
    </source>
</evidence>
<dbReference type="PANTHER" id="PTHR34978:SF3">
    <property type="entry name" value="SLR0241 PROTEIN"/>
    <property type="match status" value="1"/>
</dbReference>
<keyword evidence="7" id="KW-0472">Membrane</keyword>
<keyword evidence="7" id="KW-0812">Transmembrane</keyword>
<keyword evidence="5 6" id="KW-0482">Metalloprotease</keyword>
<keyword evidence="4 6" id="KW-0862">Zinc</keyword>
<feature type="domain" description="Peptidase M48" evidence="8">
    <location>
        <begin position="124"/>
        <end position="190"/>
    </location>
</feature>
<dbReference type="PANTHER" id="PTHR34978">
    <property type="entry name" value="POSSIBLE SENSOR-TRANSDUCER PROTEIN BLAR"/>
    <property type="match status" value="1"/>
</dbReference>
<dbReference type="Pfam" id="PF01435">
    <property type="entry name" value="Peptidase_M48"/>
    <property type="match status" value="1"/>
</dbReference>
<comment type="similarity">
    <text evidence="6">Belongs to the peptidase M48 family.</text>
</comment>
<evidence type="ECO:0000256" key="3">
    <source>
        <dbReference type="ARBA" id="ARBA00022801"/>
    </source>
</evidence>
<keyword evidence="7" id="KW-1133">Transmembrane helix</keyword>
<proteinExistence type="inferred from homology"/>
<feature type="transmembrane region" description="Helical" evidence="7">
    <location>
        <begin position="6"/>
        <end position="28"/>
    </location>
</feature>
<dbReference type="Proteomes" id="UP001595765">
    <property type="component" value="Unassembled WGS sequence"/>
</dbReference>
<dbReference type="Gene3D" id="3.30.2010.10">
    <property type="entry name" value="Metalloproteases ('zincins'), catalytic domain"/>
    <property type="match status" value="1"/>
</dbReference>
<keyword evidence="2" id="KW-0479">Metal-binding</keyword>
<dbReference type="GO" id="GO:0008237">
    <property type="term" value="F:metallopeptidase activity"/>
    <property type="evidence" value="ECO:0007669"/>
    <property type="project" value="UniProtKB-KW"/>
</dbReference>
<evidence type="ECO:0000256" key="2">
    <source>
        <dbReference type="ARBA" id="ARBA00022723"/>
    </source>
</evidence>
<gene>
    <name evidence="9" type="ORF">ACFO3J_35120</name>
</gene>
<dbReference type="InterPro" id="IPR001915">
    <property type="entry name" value="Peptidase_M48"/>
</dbReference>
<keyword evidence="10" id="KW-1185">Reference proteome</keyword>
<evidence type="ECO:0000259" key="8">
    <source>
        <dbReference type="Pfam" id="PF01435"/>
    </source>
</evidence>
<comment type="cofactor">
    <cofactor evidence="6">
        <name>Zn(2+)</name>
        <dbReference type="ChEBI" id="CHEBI:29105"/>
    </cofactor>
    <text evidence="6">Binds 1 zinc ion per subunit.</text>
</comment>